<reference evidence="1" key="1">
    <citation type="submission" date="2017-02" db="EMBL/GenBank/DDBJ databases">
        <authorList>
            <person name="Regsiter A."/>
            <person name="William W."/>
        </authorList>
    </citation>
    <scope>NUCLEOTIDE SEQUENCE</scope>
    <source>
        <strain evidence="1">Bib</strain>
    </source>
</reference>
<dbReference type="EMBL" id="FWDM01000013">
    <property type="protein sequence ID" value="SLM11568.1"/>
    <property type="molecule type" value="Genomic_DNA"/>
</dbReference>
<dbReference type="AlphaFoldDB" id="A0A3P3XID2"/>
<dbReference type="Gene3D" id="3.10.20.30">
    <property type="match status" value="1"/>
</dbReference>
<name>A0A3P3XID2_9SPIR</name>
<gene>
    <name evidence="1" type="ORF">SPIROBIBN47_200028</name>
</gene>
<protein>
    <submittedName>
        <fullName evidence="1">ThiamineS protein</fullName>
    </submittedName>
</protein>
<accession>A0A3P3XID2</accession>
<dbReference type="SUPFAM" id="SSF54285">
    <property type="entry name" value="MoaD/ThiS"/>
    <property type="match status" value="1"/>
</dbReference>
<proteinExistence type="predicted"/>
<dbReference type="InterPro" id="IPR016155">
    <property type="entry name" value="Mopterin_synth/thiamin_S_b"/>
</dbReference>
<sequence>MKITLEYIGFLKIEGIKSGTVVEAPNGSTAASILDMCKLTGSYRKYIVPIINGERSSHDRVLKDGDRMFIYLPVGGG</sequence>
<organism evidence="1">
    <name type="scientific">uncultured spirochete</name>
    <dbReference type="NCBI Taxonomy" id="156406"/>
    <lineage>
        <taxon>Bacteria</taxon>
        <taxon>Pseudomonadati</taxon>
        <taxon>Spirochaetota</taxon>
        <taxon>Spirochaetia</taxon>
        <taxon>Spirochaetales</taxon>
        <taxon>environmental samples</taxon>
    </lineage>
</organism>
<evidence type="ECO:0000313" key="1">
    <source>
        <dbReference type="EMBL" id="SLM11568.1"/>
    </source>
</evidence>
<dbReference type="InterPro" id="IPR012675">
    <property type="entry name" value="Beta-grasp_dom_sf"/>
</dbReference>